<evidence type="ECO:0000256" key="1">
    <source>
        <dbReference type="SAM" id="Coils"/>
    </source>
</evidence>
<evidence type="ECO:0000313" key="4">
    <source>
        <dbReference type="Proteomes" id="UP001165085"/>
    </source>
</evidence>
<dbReference type="AlphaFoldDB" id="A0A9W7ET67"/>
<feature type="region of interest" description="Disordered" evidence="2">
    <location>
        <begin position="38"/>
        <end position="90"/>
    </location>
</feature>
<feature type="compositionally biased region" description="Acidic residues" evidence="2">
    <location>
        <begin position="80"/>
        <end position="90"/>
    </location>
</feature>
<keyword evidence="4" id="KW-1185">Reference proteome</keyword>
<evidence type="ECO:0000313" key="3">
    <source>
        <dbReference type="EMBL" id="GMH91849.1"/>
    </source>
</evidence>
<dbReference type="EMBL" id="BRXY01000390">
    <property type="protein sequence ID" value="GMH91849.1"/>
    <property type="molecule type" value="Genomic_DNA"/>
</dbReference>
<comment type="caution">
    <text evidence="3">The sequence shown here is derived from an EMBL/GenBank/DDBJ whole genome shotgun (WGS) entry which is preliminary data.</text>
</comment>
<dbReference type="Proteomes" id="UP001165085">
    <property type="component" value="Unassembled WGS sequence"/>
</dbReference>
<feature type="compositionally biased region" description="Polar residues" evidence="2">
    <location>
        <begin position="143"/>
        <end position="159"/>
    </location>
</feature>
<sequence>MPATNPYTYLEELFDANFCSSTANNCSSILPNASSFTNASASFDGESQDVKEDAIQPKSKSTKSTKPVSITNPVSATNPDGEETPSDVDAVDSKYTEQLLSELSEVTDADTLKHYTSQFSLVGNEMLSYVAELSEKVDKATKSNESVAYGSSMSSTSFTPEKVEEGVVKVEKDAQKVEKKVEEDAKTHAGVNEERVQTAALKKQLKEAKEKKKLLEKEVVQKIKEEKALREKERWERRENRHGRKCLPGMGRN</sequence>
<evidence type="ECO:0000256" key="2">
    <source>
        <dbReference type="SAM" id="MobiDB-lite"/>
    </source>
</evidence>
<reference evidence="4" key="1">
    <citation type="journal article" date="2023" name="Commun. Biol.">
        <title>Genome analysis of Parmales, the sister group of diatoms, reveals the evolutionary specialization of diatoms from phago-mixotrophs to photoautotrophs.</title>
        <authorList>
            <person name="Ban H."/>
            <person name="Sato S."/>
            <person name="Yoshikawa S."/>
            <person name="Yamada K."/>
            <person name="Nakamura Y."/>
            <person name="Ichinomiya M."/>
            <person name="Sato N."/>
            <person name="Blanc-Mathieu R."/>
            <person name="Endo H."/>
            <person name="Kuwata A."/>
            <person name="Ogata H."/>
        </authorList>
    </citation>
    <scope>NUCLEOTIDE SEQUENCE [LARGE SCALE GENOMIC DNA]</scope>
    <source>
        <strain evidence="4">NIES 3701</strain>
    </source>
</reference>
<gene>
    <name evidence="3" type="ORF">TrST_g2661</name>
</gene>
<keyword evidence="1" id="KW-0175">Coiled coil</keyword>
<proteinExistence type="predicted"/>
<organism evidence="3 4">
    <name type="scientific">Triparma strigata</name>
    <dbReference type="NCBI Taxonomy" id="1606541"/>
    <lineage>
        <taxon>Eukaryota</taxon>
        <taxon>Sar</taxon>
        <taxon>Stramenopiles</taxon>
        <taxon>Ochrophyta</taxon>
        <taxon>Bolidophyceae</taxon>
        <taxon>Parmales</taxon>
        <taxon>Triparmaceae</taxon>
        <taxon>Triparma</taxon>
    </lineage>
</organism>
<name>A0A9W7ET67_9STRA</name>
<feature type="region of interest" description="Disordered" evidence="2">
    <location>
        <begin position="140"/>
        <end position="161"/>
    </location>
</feature>
<feature type="compositionally biased region" description="Low complexity" evidence="2">
    <location>
        <begin position="57"/>
        <end position="69"/>
    </location>
</feature>
<protein>
    <submittedName>
        <fullName evidence="3">Uncharacterized protein</fullName>
    </submittedName>
</protein>
<feature type="coiled-coil region" evidence="1">
    <location>
        <begin position="191"/>
        <end position="232"/>
    </location>
</feature>
<feature type="region of interest" description="Disordered" evidence="2">
    <location>
        <begin position="232"/>
        <end position="253"/>
    </location>
</feature>
<accession>A0A9W7ET67</accession>